<organism evidence="1 2">
    <name type="scientific">Candidatus Buchananbacteria bacterium RIFCSPHIGHO2_02_FULL_45_11b</name>
    <dbReference type="NCBI Taxonomy" id="1797541"/>
    <lineage>
        <taxon>Bacteria</taxon>
        <taxon>Candidatus Buchananiibacteriota</taxon>
    </lineage>
</organism>
<protein>
    <submittedName>
        <fullName evidence="1">Uncharacterized protein</fullName>
    </submittedName>
</protein>
<dbReference type="Proteomes" id="UP000178501">
    <property type="component" value="Unassembled WGS sequence"/>
</dbReference>
<gene>
    <name evidence="1" type="ORF">A3J65_04450</name>
</gene>
<proteinExistence type="predicted"/>
<accession>A0A1G1YD28</accession>
<dbReference type="EMBL" id="MHIK01000064">
    <property type="protein sequence ID" value="OGY50252.1"/>
    <property type="molecule type" value="Genomic_DNA"/>
</dbReference>
<evidence type="ECO:0000313" key="1">
    <source>
        <dbReference type="EMBL" id="OGY50252.1"/>
    </source>
</evidence>
<reference evidence="1 2" key="1">
    <citation type="journal article" date="2016" name="Nat. Commun.">
        <title>Thousands of microbial genomes shed light on interconnected biogeochemical processes in an aquifer system.</title>
        <authorList>
            <person name="Anantharaman K."/>
            <person name="Brown C.T."/>
            <person name="Hug L.A."/>
            <person name="Sharon I."/>
            <person name="Castelle C.J."/>
            <person name="Probst A.J."/>
            <person name="Thomas B.C."/>
            <person name="Singh A."/>
            <person name="Wilkins M.J."/>
            <person name="Karaoz U."/>
            <person name="Brodie E.L."/>
            <person name="Williams K.H."/>
            <person name="Hubbard S.S."/>
            <person name="Banfield J.F."/>
        </authorList>
    </citation>
    <scope>NUCLEOTIDE SEQUENCE [LARGE SCALE GENOMIC DNA]</scope>
</reference>
<name>A0A1G1YD28_9BACT</name>
<comment type="caution">
    <text evidence="1">The sequence shown here is derived from an EMBL/GenBank/DDBJ whole genome shotgun (WGS) entry which is preliminary data.</text>
</comment>
<dbReference type="AlphaFoldDB" id="A0A1G1YD28"/>
<sequence length="125" mass="15088">MKTSFIKLFLTGQGHSLKEAFLIVYITLRRKLYFKFKKDYVLDMVKKRKGRCNQGQCGQDQSNRYNCCNLWFWKAPCEYLDGKNCLIHDQPDKPPRPNCHLYPFDEKDKIPFYKDHCGFYWDDEK</sequence>
<evidence type="ECO:0000313" key="2">
    <source>
        <dbReference type="Proteomes" id="UP000178501"/>
    </source>
</evidence>